<dbReference type="RefSeq" id="WP_077492997.1">
    <property type="nucleotide sequence ID" value="NZ_MLHG01000006.1"/>
</dbReference>
<dbReference type="Proteomes" id="UP000189426">
    <property type="component" value="Unassembled WGS sequence"/>
</dbReference>
<protein>
    <submittedName>
        <fullName evidence="6">Phosphonate ABC transporter ATP-binding protein</fullName>
    </submittedName>
</protein>
<name>A0A1V3IK78_9PAST</name>
<dbReference type="SMART" id="SM00382">
    <property type="entry name" value="AAA"/>
    <property type="match status" value="1"/>
</dbReference>
<dbReference type="InterPro" id="IPR003593">
    <property type="entry name" value="AAA+_ATPase"/>
</dbReference>
<dbReference type="InterPro" id="IPR017871">
    <property type="entry name" value="ABC_transporter-like_CS"/>
</dbReference>
<dbReference type="Gene3D" id="3.40.50.300">
    <property type="entry name" value="P-loop containing nucleotide triphosphate hydrolases"/>
    <property type="match status" value="1"/>
</dbReference>
<evidence type="ECO:0000256" key="2">
    <source>
        <dbReference type="ARBA" id="ARBA00022448"/>
    </source>
</evidence>
<organism evidence="6 7">
    <name type="scientific">Rodentibacter mrazii</name>
    <dbReference type="NCBI Taxonomy" id="1908257"/>
    <lineage>
        <taxon>Bacteria</taxon>
        <taxon>Pseudomonadati</taxon>
        <taxon>Pseudomonadota</taxon>
        <taxon>Gammaproteobacteria</taxon>
        <taxon>Pasteurellales</taxon>
        <taxon>Pasteurellaceae</taxon>
        <taxon>Rodentibacter</taxon>
    </lineage>
</organism>
<dbReference type="STRING" id="1908257.BKK47_00495"/>
<evidence type="ECO:0000256" key="3">
    <source>
        <dbReference type="ARBA" id="ARBA00022741"/>
    </source>
</evidence>
<dbReference type="InterPro" id="IPR027417">
    <property type="entry name" value="P-loop_NTPase"/>
</dbReference>
<comment type="caution">
    <text evidence="6">The sequence shown here is derived from an EMBL/GenBank/DDBJ whole genome shotgun (WGS) entry which is preliminary data.</text>
</comment>
<dbReference type="PROSITE" id="PS50893">
    <property type="entry name" value="ABC_TRANSPORTER_2"/>
    <property type="match status" value="1"/>
</dbReference>
<dbReference type="PANTHER" id="PTHR42788">
    <property type="entry name" value="TAURINE IMPORT ATP-BINDING PROTEIN-RELATED"/>
    <property type="match status" value="1"/>
</dbReference>
<keyword evidence="7" id="KW-1185">Reference proteome</keyword>
<feature type="domain" description="ABC transporter" evidence="5">
    <location>
        <begin position="2"/>
        <end position="223"/>
    </location>
</feature>
<dbReference type="GO" id="GO:0016887">
    <property type="term" value="F:ATP hydrolysis activity"/>
    <property type="evidence" value="ECO:0007669"/>
    <property type="project" value="InterPro"/>
</dbReference>
<dbReference type="SUPFAM" id="SSF52540">
    <property type="entry name" value="P-loop containing nucleoside triphosphate hydrolases"/>
    <property type="match status" value="1"/>
</dbReference>
<dbReference type="EMBL" id="MLHG01000006">
    <property type="protein sequence ID" value="OOF41611.1"/>
    <property type="molecule type" value="Genomic_DNA"/>
</dbReference>
<dbReference type="PROSITE" id="PS00211">
    <property type="entry name" value="ABC_TRANSPORTER_1"/>
    <property type="match status" value="1"/>
</dbReference>
<evidence type="ECO:0000256" key="1">
    <source>
        <dbReference type="ARBA" id="ARBA00005417"/>
    </source>
</evidence>
<keyword evidence="2" id="KW-0813">Transport</keyword>
<reference evidence="6 7" key="1">
    <citation type="submission" date="2016-10" db="EMBL/GenBank/DDBJ databases">
        <title>Rodentibacter gen. nov. and new species.</title>
        <authorList>
            <person name="Christensen H."/>
        </authorList>
    </citation>
    <scope>NUCLEOTIDE SEQUENCE [LARGE SCALE GENOMIC DNA]</scope>
    <source>
        <strain evidence="6 7">Ppn418</strain>
    </source>
</reference>
<keyword evidence="3" id="KW-0547">Nucleotide-binding</keyword>
<dbReference type="GO" id="GO:0005524">
    <property type="term" value="F:ATP binding"/>
    <property type="evidence" value="ECO:0007669"/>
    <property type="project" value="UniProtKB-KW"/>
</dbReference>
<dbReference type="Pfam" id="PF00005">
    <property type="entry name" value="ABC_tran"/>
    <property type="match status" value="1"/>
</dbReference>
<proteinExistence type="inferred from homology"/>
<evidence type="ECO:0000313" key="7">
    <source>
        <dbReference type="Proteomes" id="UP000189426"/>
    </source>
</evidence>
<evidence type="ECO:0000256" key="4">
    <source>
        <dbReference type="ARBA" id="ARBA00022840"/>
    </source>
</evidence>
<evidence type="ECO:0000313" key="6">
    <source>
        <dbReference type="EMBL" id="OOF41611.1"/>
    </source>
</evidence>
<dbReference type="InterPro" id="IPR003439">
    <property type="entry name" value="ABC_transporter-like_ATP-bd"/>
</dbReference>
<evidence type="ECO:0000259" key="5">
    <source>
        <dbReference type="PROSITE" id="PS50893"/>
    </source>
</evidence>
<dbReference type="AlphaFoldDB" id="A0A1V3IK78"/>
<keyword evidence="4 6" id="KW-0067">ATP-binding</keyword>
<dbReference type="PANTHER" id="PTHR42788:SF19">
    <property type="entry name" value="ALIPHATIC SULFONATES IMPORT ATP-BINDING PROTEIN SSUB 2"/>
    <property type="match status" value="1"/>
</dbReference>
<dbReference type="InterPro" id="IPR050166">
    <property type="entry name" value="ABC_transporter_ATP-bind"/>
</dbReference>
<comment type="similarity">
    <text evidence="1">Belongs to the ABC transporter superfamily.</text>
</comment>
<accession>A0A1V3IK78</accession>
<gene>
    <name evidence="6" type="ORF">BKK47_00495</name>
</gene>
<sequence>MVHIQNLSLNFGGQPLFERLNLSLFQKEWVSLLGSSGVGKSTLLRLIAGIDTQGSVQGQINVEPNVRIAWLPQKDTLYPWLSIVDNVQLHAVLYGQKSAKTTEQAKLLLDKVGMFSHLHKACSQLSGGQRQRVALARILMQNADLVLLDEPFSALDAISRHQIQNLAYELLQEKSVLLVTHDPQEALRLSQRIFVLRSLQVNQPAIFSDTIIPTGKAPREFEQGELWGLQQQLLLELSANMGER</sequence>